<dbReference type="EMBL" id="MJGC01000068">
    <property type="protein sequence ID" value="OEJ74291.1"/>
    <property type="molecule type" value="Genomic_DNA"/>
</dbReference>
<keyword evidence="1 4" id="KW-0349">Heme</keyword>
<evidence type="ECO:0000256" key="4">
    <source>
        <dbReference type="PROSITE-ProRule" id="PRU00433"/>
    </source>
</evidence>
<feature type="domain" description="Cytochrome c" evidence="6">
    <location>
        <begin position="455"/>
        <end position="547"/>
    </location>
</feature>
<dbReference type="InterPro" id="IPR051395">
    <property type="entry name" value="Cytochrome_c_Peroxidase/MauG"/>
</dbReference>
<keyword evidence="3 4" id="KW-0408">Iron</keyword>
<comment type="caution">
    <text evidence="7">The sequence shown here is derived from an EMBL/GenBank/DDBJ whole genome shotgun (WGS) entry which is preliminary data.</text>
</comment>
<dbReference type="STRING" id="1781255.BH720_15430"/>
<protein>
    <recommendedName>
        <fullName evidence="6">Cytochrome c domain-containing protein</fullName>
    </recommendedName>
</protein>
<sequence length="677" mass="72776">MSNQSPEPNRSSRRRERIIAFIVAAIGAALLSVLILGRFSFAYLPTQAAVLNPEMAAIDEAYDVWGQSITTAEAESLLATEQGRQALSPANGAVQITDELVQLGRETFYQQTFNSERFFTDVVGWLDGGIRLRDYISAIVGLAGRGTDNLQVRLSRDVTVGGQTFEQGTVLNTGLDVAPGSLLPIGAQVSYDRGRIRLGLTCAVCHSAFDPVSGEVVDGVTNQNLDAGLILAMASNSAAYFTHTGVDVREMMDGDEVMTLPDGTQQALPDRQALEDAVDAELLAWPPGSFDTTTDLVNNPVRVPDSFTRGDHPFAWTGNQVVGPFRGLSTLNNNVFTVGADTLSDAEKMAVLYDLDPEEYRAIVLRNASYEPIRYDPATETRPPSELIEAQGHWSPVATFADGVPLPTFPNASIMSLISFVAGTPGSFVWQENNAMSAFQDRLIAPPPPQIADISVRERGRQVFSSAGCVSCHAGAALTNNTVLPIAQVGTAPTRARSLAAIWEQLAPPQTQSFDTPIPVPEDARVLEVPLDDVDMDQLELAWAADGEGGYKVKGLLGAYWNAPYLHDGGVAVGDNIETEVGVPATLMSNVRVNPANSLLGLIDRQLRDRIIQANREAGLEAVDVQGIGHEHWVDEAAGFSVDDQQALIQYLLWPSDLPIPVETEANEAASELVASN</sequence>
<dbReference type="GO" id="GO:0004130">
    <property type="term" value="F:cytochrome-c peroxidase activity"/>
    <property type="evidence" value="ECO:0007669"/>
    <property type="project" value="TreeGrafter"/>
</dbReference>
<dbReference type="Gene3D" id="1.10.760.10">
    <property type="entry name" value="Cytochrome c-like domain"/>
    <property type="match status" value="1"/>
</dbReference>
<dbReference type="GO" id="GO:0009055">
    <property type="term" value="F:electron transfer activity"/>
    <property type="evidence" value="ECO:0007669"/>
    <property type="project" value="InterPro"/>
</dbReference>
<evidence type="ECO:0000256" key="3">
    <source>
        <dbReference type="ARBA" id="ARBA00023004"/>
    </source>
</evidence>
<dbReference type="SUPFAM" id="SSF46626">
    <property type="entry name" value="Cytochrome c"/>
    <property type="match status" value="1"/>
</dbReference>
<name>A0A1E5QI43_9CYAN</name>
<dbReference type="PANTHER" id="PTHR30600">
    <property type="entry name" value="CYTOCHROME C PEROXIDASE-RELATED"/>
    <property type="match status" value="1"/>
</dbReference>
<evidence type="ECO:0000259" key="6">
    <source>
        <dbReference type="PROSITE" id="PS51007"/>
    </source>
</evidence>
<dbReference type="InterPro" id="IPR009056">
    <property type="entry name" value="Cyt_c-like_dom"/>
</dbReference>
<keyword evidence="5" id="KW-1133">Transmembrane helix</keyword>
<accession>A0A1E5QI43</accession>
<evidence type="ECO:0000256" key="1">
    <source>
        <dbReference type="ARBA" id="ARBA00022617"/>
    </source>
</evidence>
<dbReference type="PROSITE" id="PS51007">
    <property type="entry name" value="CYTC"/>
    <property type="match status" value="1"/>
</dbReference>
<gene>
    <name evidence="7" type="ORF">BH720_15430</name>
</gene>
<dbReference type="AlphaFoldDB" id="A0A1E5QI43"/>
<reference evidence="7" key="1">
    <citation type="submission" date="2016-09" db="EMBL/GenBank/DDBJ databases">
        <title>Draft genome of thermotolerant cyanobacterium Desertifilum sp. strain IPPAS B-1220.</title>
        <authorList>
            <person name="Sinetova M.A."/>
            <person name="Bolakhan K."/>
            <person name="Zayadan B.K."/>
            <person name="Mironov K.S."/>
            <person name="Ustinova V."/>
            <person name="Kupriyanova E.V."/>
            <person name="Sidorov R.A."/>
            <person name="Skrypnik A.N."/>
            <person name="Gogoleva N.E."/>
            <person name="Gogolev Y.V."/>
            <person name="Los D.A."/>
        </authorList>
    </citation>
    <scope>NUCLEOTIDE SEQUENCE [LARGE SCALE GENOMIC DNA]</scope>
    <source>
        <strain evidence="7">IPPAS B-1220</strain>
    </source>
</reference>
<evidence type="ECO:0000313" key="7">
    <source>
        <dbReference type="EMBL" id="OEJ74291.1"/>
    </source>
</evidence>
<dbReference type="InterPro" id="IPR036909">
    <property type="entry name" value="Cyt_c-like_dom_sf"/>
</dbReference>
<dbReference type="GO" id="GO:0046872">
    <property type="term" value="F:metal ion binding"/>
    <property type="evidence" value="ECO:0007669"/>
    <property type="project" value="UniProtKB-KW"/>
</dbReference>
<evidence type="ECO:0000256" key="5">
    <source>
        <dbReference type="SAM" id="Phobius"/>
    </source>
</evidence>
<keyword evidence="5" id="KW-0812">Transmembrane</keyword>
<keyword evidence="2 4" id="KW-0479">Metal-binding</keyword>
<proteinExistence type="predicted"/>
<keyword evidence="5" id="KW-0472">Membrane</keyword>
<feature type="transmembrane region" description="Helical" evidence="5">
    <location>
        <begin position="18"/>
        <end position="44"/>
    </location>
</feature>
<dbReference type="GO" id="GO:0020037">
    <property type="term" value="F:heme binding"/>
    <property type="evidence" value="ECO:0007669"/>
    <property type="project" value="InterPro"/>
</dbReference>
<evidence type="ECO:0000256" key="2">
    <source>
        <dbReference type="ARBA" id="ARBA00022723"/>
    </source>
</evidence>
<organism evidence="7">
    <name type="scientific">Desertifilum tharense IPPAS B-1220</name>
    <dbReference type="NCBI Taxonomy" id="1781255"/>
    <lineage>
        <taxon>Bacteria</taxon>
        <taxon>Bacillati</taxon>
        <taxon>Cyanobacteriota</taxon>
        <taxon>Cyanophyceae</taxon>
        <taxon>Desertifilales</taxon>
        <taxon>Desertifilaceae</taxon>
        <taxon>Desertifilum</taxon>
    </lineage>
</organism>